<dbReference type="Pfam" id="PF13460">
    <property type="entry name" value="NAD_binding_10"/>
    <property type="match status" value="1"/>
</dbReference>
<protein>
    <submittedName>
        <fullName evidence="2">NAD(P)H-binding protein</fullName>
    </submittedName>
</protein>
<dbReference type="Gene3D" id="3.40.50.720">
    <property type="entry name" value="NAD(P)-binding Rossmann-like Domain"/>
    <property type="match status" value="1"/>
</dbReference>
<gene>
    <name evidence="2" type="ORF">H9Q10_07870</name>
</gene>
<sequence>MKIVIFGATGMVGQAALKQALLSDDVEEVLVVGRNALTEQPKLKQMVLTNLAAPDALAQIQGYDACFFCIGATSSGMSEDEYHRFTYDFTLAIAQNLCKHNPAMHFIYISGAGADSSESGKTMWARVRGKTENALAKLPFKAVNNFRPMFIQPVGVESKTASYRWMYRLMTPFFPLIRALSKGALTSIELGNAMLNAVRTGETRKVVEAEEIRKLANASLQNF</sequence>
<dbReference type="SUPFAM" id="SSF51735">
    <property type="entry name" value="NAD(P)-binding Rossmann-fold domains"/>
    <property type="match status" value="1"/>
</dbReference>
<keyword evidence="3" id="KW-1185">Reference proteome</keyword>
<feature type="domain" description="NAD(P)-binding" evidence="1">
    <location>
        <begin position="7"/>
        <end position="124"/>
    </location>
</feature>
<name>A0ABS0NBB0_9NEIS</name>
<dbReference type="Proteomes" id="UP000768471">
    <property type="component" value="Unassembled WGS sequence"/>
</dbReference>
<dbReference type="PANTHER" id="PTHR14097:SF8">
    <property type="entry name" value="NAD(P)-BINDING DOMAIN-CONTAINING PROTEIN"/>
    <property type="match status" value="1"/>
</dbReference>
<proteinExistence type="predicted"/>
<accession>A0ABS0NBB0</accession>
<organism evidence="2 3">
    <name type="scientific">Eikenella glucosivorans</name>
    <dbReference type="NCBI Taxonomy" id="2766967"/>
    <lineage>
        <taxon>Bacteria</taxon>
        <taxon>Pseudomonadati</taxon>
        <taxon>Pseudomonadota</taxon>
        <taxon>Betaproteobacteria</taxon>
        <taxon>Neisseriales</taxon>
        <taxon>Neisseriaceae</taxon>
        <taxon>Eikenella</taxon>
    </lineage>
</organism>
<reference evidence="2 3" key="1">
    <citation type="submission" date="2020-09" db="EMBL/GenBank/DDBJ databases">
        <title>Eikenella S3660 sp. nov., isolated from a throat swab.</title>
        <authorList>
            <person name="Buhl M."/>
        </authorList>
    </citation>
    <scope>NUCLEOTIDE SEQUENCE [LARGE SCALE GENOMIC DNA]</scope>
    <source>
        <strain evidence="2 3">S3360</strain>
    </source>
</reference>
<dbReference type="EMBL" id="JACSGR010000005">
    <property type="protein sequence ID" value="MBH5329582.1"/>
    <property type="molecule type" value="Genomic_DNA"/>
</dbReference>
<comment type="caution">
    <text evidence="2">The sequence shown here is derived from an EMBL/GenBank/DDBJ whole genome shotgun (WGS) entry which is preliminary data.</text>
</comment>
<evidence type="ECO:0000259" key="1">
    <source>
        <dbReference type="Pfam" id="PF13460"/>
    </source>
</evidence>
<dbReference type="InterPro" id="IPR016040">
    <property type="entry name" value="NAD(P)-bd_dom"/>
</dbReference>
<dbReference type="PANTHER" id="PTHR14097">
    <property type="entry name" value="OXIDOREDUCTASE HTATIP2"/>
    <property type="match status" value="1"/>
</dbReference>
<evidence type="ECO:0000313" key="3">
    <source>
        <dbReference type="Proteomes" id="UP000768471"/>
    </source>
</evidence>
<dbReference type="InterPro" id="IPR036291">
    <property type="entry name" value="NAD(P)-bd_dom_sf"/>
</dbReference>
<evidence type="ECO:0000313" key="2">
    <source>
        <dbReference type="EMBL" id="MBH5329582.1"/>
    </source>
</evidence>
<dbReference type="RefSeq" id="WP_197903406.1">
    <property type="nucleotide sequence ID" value="NZ_JACSGR010000005.1"/>
</dbReference>